<sequence>MKTVSSPLFIEDKPGNSNEVARGFVAKRQIIVKNTGDTRADVDIWISATDNKSDSLLSWCKFSEKNPLSIEAKRSQEVTLNFQIPPQAPPDLYNYEIIVEAAAQYPGKVSRRPQQLRVLPSQQDAEWVNEPGFSIQPISNSTNPLALQAGEQLVVNVKVENHSKRVDRFYINCPELSNEWYTVQYPEDNLNFPGIVRESDGLELNPDSTGEIILIFHPPRYTLAGYYFPTINLISTNRGEDAALLDVVYLQILADDKLSVQMRSLSRKIPQEAGEFELELINQGNIEREIGVRAKDKDELFSYVLTPAIAQLEPGEAQIVTLKAKSQKWWRRHWRSQGLTFNVEVELENASTEPSKSPAPALPSILPQPTIVWQPHPWWRYWLLILLGLGSIGGIGFAVWLNYLNNQIPSPKVVDFVTKAKKYQEGKDKNIDINWQISHPSQVKKVTLIRLQGNVETDRISYSLPEKLSNNFGLGNGNCQVVKKLSSEVEKEKQENKSWLSSILHHFSKSNSEKTIDFLTCKTRIPNNQKAGSFNFKIEVFPKNNPEQPSSSQLTDTIAVQPRNLPKIVNFNSTYHNYQEANKLFLQPTTTRASNTLNPSLKSTQTSSQLVIWLPTKPELLDRAELQRTQRRNNSNTNKLGAIAKSIPTQNGVTPAPILLNWEISHLEEVKELRIIGRAPDGSVNSVEKRYVLTHNNLSPDLKKFCQPQEALGQKHNLVCKNVPMNDAREAGNYIFTLTVIPKEGEEVSKKTDTIKVQPKPVKPATPINIVSFKVDSQEVNQNPKRIFRLNELAPNASIHLTWQVEDGEDIKVELGAFGEVEKQGSRNYAISQSPIREIVELKVTNKAGETKTQQVVIETVGEKQQS</sequence>
<evidence type="ECO:0000313" key="2">
    <source>
        <dbReference type="Proteomes" id="UP000076925"/>
    </source>
</evidence>
<dbReference type="AlphaFoldDB" id="A0A139XC83"/>
<reference evidence="1 2" key="1">
    <citation type="journal article" date="2013" name="Genome Biol. Evol.">
        <title>Genomes of Stigonematalean cyanobacteria (subsection V) and the evolution of oxygenic photosynthesis from prokaryotes to plastids.</title>
        <authorList>
            <person name="Dagan T."/>
            <person name="Roettger M."/>
            <person name="Stucken K."/>
            <person name="Landan G."/>
            <person name="Koch R."/>
            <person name="Major P."/>
            <person name="Gould S.B."/>
            <person name="Goremykin V.V."/>
            <person name="Rippka R."/>
            <person name="Tandeau de Marsac N."/>
            <person name="Gugger M."/>
            <person name="Lockhart P.J."/>
            <person name="Allen J.F."/>
            <person name="Brune I."/>
            <person name="Maus I."/>
            <person name="Puhler A."/>
            <person name="Martin W.F."/>
        </authorList>
    </citation>
    <scope>NUCLEOTIDE SEQUENCE [LARGE SCALE GENOMIC DNA]</scope>
    <source>
        <strain evidence="1 2">PCC 7110</strain>
    </source>
</reference>
<dbReference type="OrthoDB" id="524102at2"/>
<accession>A0A139XC83</accession>
<dbReference type="Proteomes" id="UP000076925">
    <property type="component" value="Unassembled WGS sequence"/>
</dbReference>
<dbReference type="RefSeq" id="WP_017741818.1">
    <property type="nucleotide sequence ID" value="NZ_KQ976354.1"/>
</dbReference>
<dbReference type="STRING" id="128403.WA1_19830"/>
<dbReference type="Gene3D" id="2.60.40.10">
    <property type="entry name" value="Immunoglobulins"/>
    <property type="match status" value="1"/>
</dbReference>
<gene>
    <name evidence="1" type="ORF">WA1_19830</name>
</gene>
<dbReference type="InterPro" id="IPR013783">
    <property type="entry name" value="Ig-like_fold"/>
</dbReference>
<evidence type="ECO:0000313" key="1">
    <source>
        <dbReference type="EMBL" id="KYC42232.1"/>
    </source>
</evidence>
<organism evidence="1 2">
    <name type="scientific">Scytonema hofmannii PCC 7110</name>
    <dbReference type="NCBI Taxonomy" id="128403"/>
    <lineage>
        <taxon>Bacteria</taxon>
        <taxon>Bacillati</taxon>
        <taxon>Cyanobacteriota</taxon>
        <taxon>Cyanophyceae</taxon>
        <taxon>Nostocales</taxon>
        <taxon>Scytonemataceae</taxon>
        <taxon>Scytonema</taxon>
    </lineage>
</organism>
<dbReference type="EMBL" id="ANNX02000020">
    <property type="protein sequence ID" value="KYC42232.1"/>
    <property type="molecule type" value="Genomic_DNA"/>
</dbReference>
<protein>
    <submittedName>
        <fullName evidence="1">Uncharacterized protein</fullName>
    </submittedName>
</protein>
<name>A0A139XC83_9CYAN</name>
<proteinExistence type="predicted"/>
<comment type="caution">
    <text evidence="1">The sequence shown here is derived from an EMBL/GenBank/DDBJ whole genome shotgun (WGS) entry which is preliminary data.</text>
</comment>
<keyword evidence="2" id="KW-1185">Reference proteome</keyword>